<dbReference type="Gene3D" id="3.90.79.10">
    <property type="entry name" value="Nucleoside Triphosphate Pyrophosphohydrolase"/>
    <property type="match status" value="1"/>
</dbReference>
<dbReference type="OrthoDB" id="408303at2759"/>
<comment type="caution">
    <text evidence="1">The sequence shown here is derived from an EMBL/GenBank/DDBJ whole genome shotgun (WGS) entry which is preliminary data.</text>
</comment>
<dbReference type="Proteomes" id="UP000886520">
    <property type="component" value="Chromosome 21"/>
</dbReference>
<organism evidence="1 2">
    <name type="scientific">Adiantum capillus-veneris</name>
    <name type="common">Maidenhair fern</name>
    <dbReference type="NCBI Taxonomy" id="13818"/>
    <lineage>
        <taxon>Eukaryota</taxon>
        <taxon>Viridiplantae</taxon>
        <taxon>Streptophyta</taxon>
        <taxon>Embryophyta</taxon>
        <taxon>Tracheophyta</taxon>
        <taxon>Polypodiopsida</taxon>
        <taxon>Polypodiidae</taxon>
        <taxon>Polypodiales</taxon>
        <taxon>Pteridineae</taxon>
        <taxon>Pteridaceae</taxon>
        <taxon>Vittarioideae</taxon>
        <taxon>Adiantum</taxon>
    </lineage>
</organism>
<proteinExistence type="predicted"/>
<accession>A0A9D4U8T9</accession>
<dbReference type="EMBL" id="JABFUD020000021">
    <property type="protein sequence ID" value="KAI5063132.1"/>
    <property type="molecule type" value="Genomic_DNA"/>
</dbReference>
<keyword evidence="2" id="KW-1185">Reference proteome</keyword>
<reference evidence="1" key="1">
    <citation type="submission" date="2021-01" db="EMBL/GenBank/DDBJ databases">
        <title>Adiantum capillus-veneris genome.</title>
        <authorList>
            <person name="Fang Y."/>
            <person name="Liao Q."/>
        </authorList>
    </citation>
    <scope>NUCLEOTIDE SEQUENCE</scope>
    <source>
        <strain evidence="1">H3</strain>
        <tissue evidence="1">Leaf</tissue>
    </source>
</reference>
<name>A0A9D4U8T9_ADICA</name>
<gene>
    <name evidence="1" type="ORF">GOP47_0021679</name>
</gene>
<dbReference type="AlphaFoldDB" id="A0A9D4U8T9"/>
<evidence type="ECO:0000313" key="2">
    <source>
        <dbReference type="Proteomes" id="UP000886520"/>
    </source>
</evidence>
<evidence type="ECO:0000313" key="1">
    <source>
        <dbReference type="EMBL" id="KAI5063132.1"/>
    </source>
</evidence>
<sequence>MSPQWFSHGEIPFDKMWKDDEIWYPHFLAGDLFKGEFYFCNTHHLDSYNFGMERAQDGHTDIGRHAGNYCVFLKKSLLSTSSKYKPLSGFMYVLIKAIRQDVEEHSYLFGHIHPLLETTTLPHSATVPLVEACCLFCGKYFEVSM</sequence>
<protein>
    <submittedName>
        <fullName evidence="1">Uncharacterized protein</fullName>
    </submittedName>
</protein>